<evidence type="ECO:0000256" key="3">
    <source>
        <dbReference type="ARBA" id="ARBA00077519"/>
    </source>
</evidence>
<organism evidence="7 8">
    <name type="scientific">Coffea canephora</name>
    <name type="common">Robusta coffee</name>
    <dbReference type="NCBI Taxonomy" id="49390"/>
    <lineage>
        <taxon>Eukaryota</taxon>
        <taxon>Viridiplantae</taxon>
        <taxon>Streptophyta</taxon>
        <taxon>Embryophyta</taxon>
        <taxon>Tracheophyta</taxon>
        <taxon>Spermatophyta</taxon>
        <taxon>Magnoliopsida</taxon>
        <taxon>eudicotyledons</taxon>
        <taxon>Gunneridae</taxon>
        <taxon>Pentapetalae</taxon>
        <taxon>asterids</taxon>
        <taxon>lamiids</taxon>
        <taxon>Gentianales</taxon>
        <taxon>Rubiaceae</taxon>
        <taxon>Ixoroideae</taxon>
        <taxon>Gardenieae complex</taxon>
        <taxon>Bertiereae - Coffeeae clade</taxon>
        <taxon>Coffeeae</taxon>
        <taxon>Coffea</taxon>
    </lineage>
</organism>
<dbReference type="GO" id="GO:0031422">
    <property type="term" value="C:RecQ family helicase-topoisomerase III complex"/>
    <property type="evidence" value="ECO:0007669"/>
    <property type="project" value="TreeGrafter"/>
</dbReference>
<dbReference type="GO" id="GO:0016604">
    <property type="term" value="C:nuclear body"/>
    <property type="evidence" value="ECO:0007669"/>
    <property type="project" value="TreeGrafter"/>
</dbReference>
<dbReference type="FunFam" id="2.40.50.770:FF:000004">
    <property type="entry name" value="RecQ-mediated instability protein (DUF1767)"/>
    <property type="match status" value="1"/>
</dbReference>
<evidence type="ECO:0000313" key="7">
    <source>
        <dbReference type="EMBL" id="CDP11396.1"/>
    </source>
</evidence>
<dbReference type="InterPro" id="IPR013894">
    <property type="entry name" value="RMI1_OB"/>
</dbReference>
<reference evidence="8" key="1">
    <citation type="journal article" date="2014" name="Science">
        <title>The coffee genome provides insight into the convergent evolution of caffeine biosynthesis.</title>
        <authorList>
            <person name="Denoeud F."/>
            <person name="Carretero-Paulet L."/>
            <person name="Dereeper A."/>
            <person name="Droc G."/>
            <person name="Guyot R."/>
            <person name="Pietrella M."/>
            <person name="Zheng C."/>
            <person name="Alberti A."/>
            <person name="Anthony F."/>
            <person name="Aprea G."/>
            <person name="Aury J.M."/>
            <person name="Bento P."/>
            <person name="Bernard M."/>
            <person name="Bocs S."/>
            <person name="Campa C."/>
            <person name="Cenci A."/>
            <person name="Combes M.C."/>
            <person name="Crouzillat D."/>
            <person name="Da Silva C."/>
            <person name="Daddiego L."/>
            <person name="De Bellis F."/>
            <person name="Dussert S."/>
            <person name="Garsmeur O."/>
            <person name="Gayraud T."/>
            <person name="Guignon V."/>
            <person name="Jahn K."/>
            <person name="Jamilloux V."/>
            <person name="Joet T."/>
            <person name="Labadie K."/>
            <person name="Lan T."/>
            <person name="Leclercq J."/>
            <person name="Lepelley M."/>
            <person name="Leroy T."/>
            <person name="Li L.T."/>
            <person name="Librado P."/>
            <person name="Lopez L."/>
            <person name="Munoz A."/>
            <person name="Noel B."/>
            <person name="Pallavicini A."/>
            <person name="Perrotta G."/>
            <person name="Poncet V."/>
            <person name="Pot D."/>
            <person name="Priyono X."/>
            <person name="Rigoreau M."/>
            <person name="Rouard M."/>
            <person name="Rozas J."/>
            <person name="Tranchant-Dubreuil C."/>
            <person name="VanBuren R."/>
            <person name="Zhang Q."/>
            <person name="Andrade A.C."/>
            <person name="Argout X."/>
            <person name="Bertrand B."/>
            <person name="de Kochko A."/>
            <person name="Graziosi G."/>
            <person name="Henry R.J."/>
            <person name="Jayarama X."/>
            <person name="Ming R."/>
            <person name="Nagai C."/>
            <person name="Rounsley S."/>
            <person name="Sankoff D."/>
            <person name="Giuliano G."/>
            <person name="Albert V.A."/>
            <person name="Wincker P."/>
            <person name="Lashermes P."/>
        </authorList>
    </citation>
    <scope>NUCLEOTIDE SEQUENCE [LARGE SCALE GENOMIC DNA]</scope>
    <source>
        <strain evidence="8">cv. DH200-94</strain>
    </source>
</reference>
<evidence type="ECO:0000259" key="5">
    <source>
        <dbReference type="Pfam" id="PF08585"/>
    </source>
</evidence>
<evidence type="ECO:0000256" key="2">
    <source>
        <dbReference type="ARBA" id="ARBA00018987"/>
    </source>
</evidence>
<dbReference type="Proteomes" id="UP000295252">
    <property type="component" value="Chromosome II"/>
</dbReference>
<name>A0A068USI5_COFCA</name>
<dbReference type="PANTHER" id="PTHR14790:SF15">
    <property type="entry name" value="RECQ-MEDIATED GENOME INSTABILITY PROTEIN 1"/>
    <property type="match status" value="1"/>
</dbReference>
<keyword evidence="8" id="KW-1185">Reference proteome</keyword>
<evidence type="ECO:0000256" key="1">
    <source>
        <dbReference type="ARBA" id="ARBA00006395"/>
    </source>
</evidence>
<dbReference type="STRING" id="49390.A0A068USI5"/>
<dbReference type="InParanoid" id="A0A068USI5"/>
<feature type="domain" description="RecQ mediated genome instability protein 1 OB-fold" evidence="5">
    <location>
        <begin position="192"/>
        <end position="303"/>
    </location>
</feature>
<dbReference type="GO" id="GO:0000166">
    <property type="term" value="F:nucleotide binding"/>
    <property type="evidence" value="ECO:0007669"/>
    <property type="project" value="InterPro"/>
</dbReference>
<feature type="region of interest" description="Disordered" evidence="4">
    <location>
        <begin position="1"/>
        <end position="48"/>
    </location>
</feature>
<accession>A0A068USI5</accession>
<dbReference type="AlphaFoldDB" id="A0A068USI5"/>
<dbReference type="OMA" id="MCILQVV"/>
<feature type="domain" description="RecQ-mediated genome instability protein 1 C-terminal OB-fold" evidence="6">
    <location>
        <begin position="526"/>
        <end position="669"/>
    </location>
</feature>
<dbReference type="PANTHER" id="PTHR14790">
    <property type="entry name" value="RECQ-MEDIATED GENOME INSTABILITY PROTEIN 1 RMI1"/>
    <property type="match status" value="1"/>
</dbReference>
<dbReference type="InterPro" id="IPR032199">
    <property type="entry name" value="RMI1_C"/>
</dbReference>
<dbReference type="Gramene" id="CDP11396">
    <property type="protein sequence ID" value="CDP11396"/>
    <property type="gene ID" value="GSCOC_T00033628001"/>
</dbReference>
<feature type="region of interest" description="Disordered" evidence="4">
    <location>
        <begin position="65"/>
        <end position="110"/>
    </location>
</feature>
<sequence length="694" mass="76734">MPRRRLRVVSSSSSDEDDDVVSIQPPLPPPPPSHQIPHILPEEASEEEDQIINDDVGTRLQTVTLSSSNSTSNTNSNSHNPTRITEPIPFHISDDDVDDAIMNDVPDPDSINPSTVIGNTNFVSSNPNCDGIDGILRRKGLDLKREWFDGCIGALEREVPGFSGNSDDLVKAKICFQQFLNVDMNFCGAGVLPSNVASLHLVDLKGPFVLQVDEIVNISCPLKDRYKEMAAGVKRCLKLSMTDGVQRISGMEYRPIKALEVLSPAGMKVAICNVNVRRGILMLVPEVIEVLGGKVEELDAARQRLVQEVNKPPRGKRTRTGVVPPLATRATRAAWPAETVNVQEHICNSRTTMPLQVEEPGNYFPPDLFTTKLRSLGSNHFKFITWKMKRARASISPLEKLGSWGGISLRLNRTKDFDKDTLLSSASSYSFIVHISFFFQYKSDGTEDRHRTDAQAISPSATETNEVHMATESEQDVDRINREQNAVSSFMEEAGPNLYSSATTDVQEAHMLDELEHPFLLTGDNESPFTYLASLLAMWAAKQGDVAKVEGKIKCFLTGVKGFQYKRRTTYELLVYIDDGSLISEILIDHNVVQKGIGYSPEEVCAALASSDARRVSEMKETLKQFQSFLVNFEGTMLVEITAASSIPVATEMNQGCPASDAWLLLERLGRCGSAQHQHQHQQNSHLNAIVLSP</sequence>
<dbReference type="GO" id="GO:0000712">
    <property type="term" value="P:resolution of meiotic recombination intermediates"/>
    <property type="evidence" value="ECO:0007669"/>
    <property type="project" value="TreeGrafter"/>
</dbReference>
<proteinExistence type="inferred from homology"/>
<dbReference type="Pfam" id="PF16099">
    <property type="entry name" value="RMI1_C"/>
    <property type="match status" value="1"/>
</dbReference>
<comment type="similarity">
    <text evidence="1">Belongs to the RMI1 family.</text>
</comment>
<feature type="compositionally biased region" description="Pro residues" evidence="4">
    <location>
        <begin position="25"/>
        <end position="34"/>
    </location>
</feature>
<evidence type="ECO:0000259" key="6">
    <source>
        <dbReference type="Pfam" id="PF16099"/>
    </source>
</evidence>
<evidence type="ECO:0000313" key="8">
    <source>
        <dbReference type="Proteomes" id="UP000295252"/>
    </source>
</evidence>
<dbReference type="GO" id="GO:0000724">
    <property type="term" value="P:double-strand break repair via homologous recombination"/>
    <property type="evidence" value="ECO:0007669"/>
    <property type="project" value="TreeGrafter"/>
</dbReference>
<dbReference type="InterPro" id="IPR042470">
    <property type="entry name" value="RMI1_N_C_sf"/>
</dbReference>
<dbReference type="PhylomeDB" id="A0A068USI5"/>
<feature type="compositionally biased region" description="Low complexity" evidence="4">
    <location>
        <begin position="66"/>
        <end position="78"/>
    </location>
</feature>
<dbReference type="OrthoDB" id="341511at2759"/>
<dbReference type="Gene3D" id="2.40.50.770">
    <property type="entry name" value="RecQ-mediated genome instability protein Rmi1, C-terminal domain"/>
    <property type="match status" value="1"/>
</dbReference>
<dbReference type="EMBL" id="HG739139">
    <property type="protein sequence ID" value="CDP11396.1"/>
    <property type="molecule type" value="Genomic_DNA"/>
</dbReference>
<evidence type="ECO:0000256" key="4">
    <source>
        <dbReference type="SAM" id="MobiDB-lite"/>
    </source>
</evidence>
<dbReference type="SMART" id="SM01161">
    <property type="entry name" value="DUF1767"/>
    <property type="match status" value="1"/>
</dbReference>
<protein>
    <recommendedName>
        <fullName evidence="2">RecQ-mediated genome instability protein 1</fullName>
    </recommendedName>
    <alternativeName>
        <fullName evidence="3">BLM-associated protein of 75 kDa homolog</fullName>
    </alternativeName>
</protein>
<dbReference type="Pfam" id="PF08585">
    <property type="entry name" value="RMI1_N_C"/>
    <property type="match status" value="1"/>
</dbReference>
<dbReference type="FunCoup" id="A0A068USI5">
    <property type="interactions" value="146"/>
</dbReference>
<gene>
    <name evidence="7" type="ORF">GSCOC_T00033628001</name>
</gene>